<reference evidence="2" key="1">
    <citation type="submission" date="2020-05" db="EMBL/GenBank/DDBJ databases">
        <authorList>
            <person name="Chiriac C."/>
            <person name="Salcher M."/>
            <person name="Ghai R."/>
            <person name="Kavagutti S V."/>
        </authorList>
    </citation>
    <scope>NUCLEOTIDE SEQUENCE</scope>
</reference>
<organism evidence="2">
    <name type="scientific">freshwater metagenome</name>
    <dbReference type="NCBI Taxonomy" id="449393"/>
    <lineage>
        <taxon>unclassified sequences</taxon>
        <taxon>metagenomes</taxon>
        <taxon>ecological metagenomes</taxon>
    </lineage>
</organism>
<sequence>MTTAPPIDLSPRLSSLDPNVFDVPTGREVEWKFAPLAAFSRFFQAIEGAGDIRATHENEYVRNVPISDVHSSWLPTDRPLAVARSLVRNAVVIDIPRDQVIAEPIVVQLQGAGDTSYQHIEVNVGSFSSAVVVVEHDLDRDICGAVVVNVGDGAKLTMLSVVDGPTDAVHIAGWHTTTGRDATFIGCAVTLGGGSVRISPSVTYAAPGGNAELLGLFLADGDQYLEHRIFVEHEQPHCTSRVTYKGALSGAGSHTVWVGDVLVRRGATGTDTYELNRNLLLNDGPRADSVPNLELETGEIIGAGHASATGRFDDEQLFYLQSRGIPESQARQLVVRGFFAEVLGRLNDEVWRDAMMSRISVRLGLSTQESIND</sequence>
<dbReference type="InterPro" id="IPR037284">
    <property type="entry name" value="SUF_FeS_clus_asmbl_SufBD_sf"/>
</dbReference>
<dbReference type="PANTHER" id="PTHR43575">
    <property type="entry name" value="PROTEIN ABCI7, CHLOROPLASTIC"/>
    <property type="match status" value="1"/>
</dbReference>
<feature type="domain" description="SUF system FeS cluster assembly SufBD core" evidence="1">
    <location>
        <begin position="111"/>
        <end position="338"/>
    </location>
</feature>
<dbReference type="SUPFAM" id="SSF101960">
    <property type="entry name" value="Stabilizer of iron transporter SufD"/>
    <property type="match status" value="1"/>
</dbReference>
<dbReference type="EMBL" id="CAEZXZ010000142">
    <property type="protein sequence ID" value="CAB4709838.1"/>
    <property type="molecule type" value="Genomic_DNA"/>
</dbReference>
<evidence type="ECO:0000259" key="1">
    <source>
        <dbReference type="Pfam" id="PF01458"/>
    </source>
</evidence>
<dbReference type="AlphaFoldDB" id="A0A6J6QLQ9"/>
<dbReference type="PANTHER" id="PTHR43575:SF1">
    <property type="entry name" value="PROTEIN ABCI7, CHLOROPLASTIC"/>
    <property type="match status" value="1"/>
</dbReference>
<dbReference type="InterPro" id="IPR000825">
    <property type="entry name" value="SUF_FeS_clus_asmbl_SufBD_core"/>
</dbReference>
<dbReference type="InterPro" id="IPR011542">
    <property type="entry name" value="SUF_FeS_clus_asmbl_SufD"/>
</dbReference>
<dbReference type="NCBIfam" id="TIGR01981">
    <property type="entry name" value="sufD"/>
    <property type="match status" value="1"/>
</dbReference>
<evidence type="ECO:0000313" key="2">
    <source>
        <dbReference type="EMBL" id="CAB4709838.1"/>
    </source>
</evidence>
<dbReference type="GO" id="GO:0016226">
    <property type="term" value="P:iron-sulfur cluster assembly"/>
    <property type="evidence" value="ECO:0007669"/>
    <property type="project" value="InterPro"/>
</dbReference>
<name>A0A6J6QLQ9_9ZZZZ</name>
<dbReference type="Pfam" id="PF01458">
    <property type="entry name" value="SUFBD_core"/>
    <property type="match status" value="1"/>
</dbReference>
<gene>
    <name evidence="2" type="ORF">UFOPK2625_00948</name>
</gene>
<dbReference type="InterPro" id="IPR055346">
    <property type="entry name" value="Fe-S_cluster_assembly_SufBD"/>
</dbReference>
<protein>
    <submittedName>
        <fullName evidence="2">Unannotated protein</fullName>
    </submittedName>
</protein>
<accession>A0A6J6QLQ9</accession>
<proteinExistence type="predicted"/>